<sequence>MTLHGTFQQRPQLGEETSAANPEPQRQFETDGDQDAEPGNLHVLSQNTAAERTVLPQQPPLPEPQPLPEPDSGTMADGISVETDVAARALEELKRDGAFDCEPYFEYIMNNDDLFYDEPQQWRPHSSACNSDCSEERCGYCNALVIEVELPVFISDESFPH</sequence>
<evidence type="ECO:0000256" key="1">
    <source>
        <dbReference type="SAM" id="MobiDB-lite"/>
    </source>
</evidence>
<dbReference type="RefSeq" id="XP_020070878.1">
    <property type="nucleotide sequence ID" value="XM_020216369.1"/>
</dbReference>
<evidence type="ECO:0000313" key="2">
    <source>
        <dbReference type="EMBL" id="ODV73839.1"/>
    </source>
</evidence>
<feature type="compositionally biased region" description="Polar residues" evidence="1">
    <location>
        <begin position="1"/>
        <end position="11"/>
    </location>
</feature>
<keyword evidence="3" id="KW-1185">Reference proteome</keyword>
<dbReference type="GeneID" id="30990765"/>
<dbReference type="Proteomes" id="UP000094389">
    <property type="component" value="Unassembled WGS sequence"/>
</dbReference>
<feature type="compositionally biased region" description="Pro residues" evidence="1">
    <location>
        <begin position="57"/>
        <end position="69"/>
    </location>
</feature>
<name>A0A1E4S2V5_CYBJN</name>
<accession>A0A1E4S2V5</accession>
<gene>
    <name evidence="2" type="ORF">CYBJADRAFT_172611</name>
</gene>
<protein>
    <submittedName>
        <fullName evidence="2">Uncharacterized protein</fullName>
    </submittedName>
</protein>
<proteinExistence type="predicted"/>
<organism evidence="2 3">
    <name type="scientific">Cyberlindnera jadinii (strain ATCC 18201 / CBS 1600 / BCRC 20928 / JCM 3617 / NBRC 0987 / NRRL Y-1542)</name>
    <name type="common">Torula yeast</name>
    <name type="synonym">Candida utilis</name>
    <dbReference type="NCBI Taxonomy" id="983966"/>
    <lineage>
        <taxon>Eukaryota</taxon>
        <taxon>Fungi</taxon>
        <taxon>Dikarya</taxon>
        <taxon>Ascomycota</taxon>
        <taxon>Saccharomycotina</taxon>
        <taxon>Saccharomycetes</taxon>
        <taxon>Phaffomycetales</taxon>
        <taxon>Phaffomycetaceae</taxon>
        <taxon>Cyberlindnera</taxon>
    </lineage>
</organism>
<feature type="region of interest" description="Disordered" evidence="1">
    <location>
        <begin position="1"/>
        <end position="78"/>
    </location>
</feature>
<dbReference type="AlphaFoldDB" id="A0A1E4S2V5"/>
<dbReference type="EMBL" id="KV453929">
    <property type="protein sequence ID" value="ODV73839.1"/>
    <property type="molecule type" value="Genomic_DNA"/>
</dbReference>
<reference evidence="2 3" key="1">
    <citation type="journal article" date="2016" name="Proc. Natl. Acad. Sci. U.S.A.">
        <title>Comparative genomics of biotechnologically important yeasts.</title>
        <authorList>
            <person name="Riley R."/>
            <person name="Haridas S."/>
            <person name="Wolfe K.H."/>
            <person name="Lopes M.R."/>
            <person name="Hittinger C.T."/>
            <person name="Goeker M."/>
            <person name="Salamov A.A."/>
            <person name="Wisecaver J.H."/>
            <person name="Long T.M."/>
            <person name="Calvey C.H."/>
            <person name="Aerts A.L."/>
            <person name="Barry K.W."/>
            <person name="Choi C."/>
            <person name="Clum A."/>
            <person name="Coughlan A.Y."/>
            <person name="Deshpande S."/>
            <person name="Douglass A.P."/>
            <person name="Hanson S.J."/>
            <person name="Klenk H.-P."/>
            <person name="LaButti K.M."/>
            <person name="Lapidus A."/>
            <person name="Lindquist E.A."/>
            <person name="Lipzen A.M."/>
            <person name="Meier-Kolthoff J.P."/>
            <person name="Ohm R.A."/>
            <person name="Otillar R.P."/>
            <person name="Pangilinan J.L."/>
            <person name="Peng Y."/>
            <person name="Rokas A."/>
            <person name="Rosa C.A."/>
            <person name="Scheuner C."/>
            <person name="Sibirny A.A."/>
            <person name="Slot J.C."/>
            <person name="Stielow J.B."/>
            <person name="Sun H."/>
            <person name="Kurtzman C.P."/>
            <person name="Blackwell M."/>
            <person name="Grigoriev I.V."/>
            <person name="Jeffries T.W."/>
        </authorList>
    </citation>
    <scope>NUCLEOTIDE SEQUENCE [LARGE SCALE GENOMIC DNA]</scope>
    <source>
        <strain evidence="3">ATCC 18201 / CBS 1600 / BCRC 20928 / JCM 3617 / NBRC 0987 / NRRL Y-1542</strain>
    </source>
</reference>
<evidence type="ECO:0000313" key="3">
    <source>
        <dbReference type="Proteomes" id="UP000094389"/>
    </source>
</evidence>